<protein>
    <submittedName>
        <fullName evidence="1">Uncharacterized protein</fullName>
    </submittedName>
</protein>
<reference evidence="1" key="1">
    <citation type="submission" date="2021-05" db="EMBL/GenBank/DDBJ databases">
        <authorList>
            <person name="Pan Q."/>
            <person name="Jouanno E."/>
            <person name="Zahm M."/>
            <person name="Klopp C."/>
            <person name="Cabau C."/>
            <person name="Louis A."/>
            <person name="Berthelot C."/>
            <person name="Parey E."/>
            <person name="Roest Crollius H."/>
            <person name="Montfort J."/>
            <person name="Robinson-Rechavi M."/>
            <person name="Bouchez O."/>
            <person name="Lampietro C."/>
            <person name="Lopez Roques C."/>
            <person name="Donnadieu C."/>
            <person name="Postlethwait J."/>
            <person name="Bobe J."/>
            <person name="Dillon D."/>
            <person name="Chandos A."/>
            <person name="von Hippel F."/>
            <person name="Guiguen Y."/>
        </authorList>
    </citation>
    <scope>NUCLEOTIDE SEQUENCE</scope>
    <source>
        <strain evidence="1">YG-Jan2019</strain>
    </source>
</reference>
<dbReference type="Proteomes" id="UP001157502">
    <property type="component" value="Chromosome 14"/>
</dbReference>
<gene>
    <name evidence="1" type="ORF">DPEC_G00173320</name>
</gene>
<accession>A0ACC2GDK3</accession>
<sequence length="95" mass="10666">MGATEAGRPPDKPPHDAPASHDCDYDIIRTPGNQTYGSESPSEELAKKRMMIFLSECFHWSNSPSFLSLSDENVCLSWKLLLTQLEWVLGWGQVL</sequence>
<dbReference type="EMBL" id="CM055741">
    <property type="protein sequence ID" value="KAJ8001813.1"/>
    <property type="molecule type" value="Genomic_DNA"/>
</dbReference>
<evidence type="ECO:0000313" key="1">
    <source>
        <dbReference type="EMBL" id="KAJ8001813.1"/>
    </source>
</evidence>
<organism evidence="1 2">
    <name type="scientific">Dallia pectoralis</name>
    <name type="common">Alaska blackfish</name>
    <dbReference type="NCBI Taxonomy" id="75939"/>
    <lineage>
        <taxon>Eukaryota</taxon>
        <taxon>Metazoa</taxon>
        <taxon>Chordata</taxon>
        <taxon>Craniata</taxon>
        <taxon>Vertebrata</taxon>
        <taxon>Euteleostomi</taxon>
        <taxon>Actinopterygii</taxon>
        <taxon>Neopterygii</taxon>
        <taxon>Teleostei</taxon>
        <taxon>Protacanthopterygii</taxon>
        <taxon>Esociformes</taxon>
        <taxon>Umbridae</taxon>
        <taxon>Dallia</taxon>
    </lineage>
</organism>
<comment type="caution">
    <text evidence="1">The sequence shown here is derived from an EMBL/GenBank/DDBJ whole genome shotgun (WGS) entry which is preliminary data.</text>
</comment>
<keyword evidence="2" id="KW-1185">Reference proteome</keyword>
<name>A0ACC2GDK3_DALPE</name>
<evidence type="ECO:0000313" key="2">
    <source>
        <dbReference type="Proteomes" id="UP001157502"/>
    </source>
</evidence>
<proteinExistence type="predicted"/>